<evidence type="ECO:0000259" key="6">
    <source>
        <dbReference type="Pfam" id="PF02668"/>
    </source>
</evidence>
<keyword evidence="5" id="KW-0408">Iron</keyword>
<dbReference type="InterPro" id="IPR003819">
    <property type="entry name" value="TauD/TfdA-like"/>
</dbReference>
<evidence type="ECO:0000256" key="5">
    <source>
        <dbReference type="ARBA" id="ARBA00023004"/>
    </source>
</evidence>
<dbReference type="PANTHER" id="PTHR43779:SF3">
    <property type="entry name" value="(3R)-3-[(CARBOXYMETHYL)AMINO]FATTY ACID OXYGENASE_DECARBOXYLASE"/>
    <property type="match status" value="1"/>
</dbReference>
<keyword evidence="4" id="KW-0560">Oxidoreductase</keyword>
<feature type="domain" description="TauD/TfdA-like" evidence="6">
    <location>
        <begin position="9"/>
        <end position="291"/>
    </location>
</feature>
<sequence>MPIASHFTVKPLHKTFACEVEGLDLSKPISDEVFEELRDTLHKYGVVVIRNANFPDDKAHIDFSARFGEVEKSKYRNPHMRPLPYPEIFDISNLDENGNVVTKSNEKRITAIRGNALWHADGSFNPRRTYVSCLRAVELPPPGNGGHTEYADARQAYDDLPEDMKNKIKDLVAVHSFLHNRQTANPDSALFKGKNVLDEPLARHKLVPIHEPTGRPVLYVTSYAHHIEGMPIEEGKALIKELLEYASQPKYVFEHHWANNGDVAIWDNTAVLHRATSGIYEGKYKRDMRRTCVMDSGKDAFGLNNPEDAINQRNSS</sequence>
<dbReference type="OrthoDB" id="5818554at2759"/>
<dbReference type="PANTHER" id="PTHR43779">
    <property type="entry name" value="DIOXYGENASE RV0097-RELATED"/>
    <property type="match status" value="1"/>
</dbReference>
<dbReference type="SUPFAM" id="SSF51197">
    <property type="entry name" value="Clavaminate synthase-like"/>
    <property type="match status" value="1"/>
</dbReference>
<evidence type="ECO:0000256" key="1">
    <source>
        <dbReference type="ARBA" id="ARBA00005896"/>
    </source>
</evidence>
<comment type="similarity">
    <text evidence="1">Belongs to the TfdA dioxygenase family.</text>
</comment>
<evidence type="ECO:0000256" key="2">
    <source>
        <dbReference type="ARBA" id="ARBA00022723"/>
    </source>
</evidence>
<name>A0A8E2JJU2_9PEZI</name>
<evidence type="ECO:0000313" key="7">
    <source>
        <dbReference type="EMBL" id="OCK84664.1"/>
    </source>
</evidence>
<accession>A0A8E2JJU2</accession>
<gene>
    <name evidence="7" type="ORF">K432DRAFT_378411</name>
</gene>
<proteinExistence type="inferred from homology"/>
<reference evidence="7 8" key="1">
    <citation type="journal article" date="2016" name="Nat. Commun.">
        <title>Ectomycorrhizal ecology is imprinted in the genome of the dominant symbiotic fungus Cenococcum geophilum.</title>
        <authorList>
            <consortium name="DOE Joint Genome Institute"/>
            <person name="Peter M."/>
            <person name="Kohler A."/>
            <person name="Ohm R.A."/>
            <person name="Kuo A."/>
            <person name="Krutzmann J."/>
            <person name="Morin E."/>
            <person name="Arend M."/>
            <person name="Barry K.W."/>
            <person name="Binder M."/>
            <person name="Choi C."/>
            <person name="Clum A."/>
            <person name="Copeland A."/>
            <person name="Grisel N."/>
            <person name="Haridas S."/>
            <person name="Kipfer T."/>
            <person name="LaButti K."/>
            <person name="Lindquist E."/>
            <person name="Lipzen A."/>
            <person name="Maire R."/>
            <person name="Meier B."/>
            <person name="Mihaltcheva S."/>
            <person name="Molinier V."/>
            <person name="Murat C."/>
            <person name="Poggeler S."/>
            <person name="Quandt C.A."/>
            <person name="Sperisen C."/>
            <person name="Tritt A."/>
            <person name="Tisserant E."/>
            <person name="Crous P.W."/>
            <person name="Henrissat B."/>
            <person name="Nehls U."/>
            <person name="Egli S."/>
            <person name="Spatafora J.W."/>
            <person name="Grigoriev I.V."/>
            <person name="Martin F.M."/>
        </authorList>
    </citation>
    <scope>NUCLEOTIDE SEQUENCE [LARGE SCALE GENOMIC DNA]</scope>
    <source>
        <strain evidence="7 8">CBS 459.81</strain>
    </source>
</reference>
<dbReference type="InterPro" id="IPR051178">
    <property type="entry name" value="TfdA_dioxygenase"/>
</dbReference>
<evidence type="ECO:0000256" key="3">
    <source>
        <dbReference type="ARBA" id="ARBA00022964"/>
    </source>
</evidence>
<dbReference type="EMBL" id="KV744833">
    <property type="protein sequence ID" value="OCK84664.1"/>
    <property type="molecule type" value="Genomic_DNA"/>
</dbReference>
<dbReference type="GO" id="GO:0051213">
    <property type="term" value="F:dioxygenase activity"/>
    <property type="evidence" value="ECO:0007669"/>
    <property type="project" value="UniProtKB-KW"/>
</dbReference>
<evidence type="ECO:0000256" key="4">
    <source>
        <dbReference type="ARBA" id="ARBA00023002"/>
    </source>
</evidence>
<dbReference type="Pfam" id="PF02668">
    <property type="entry name" value="TauD"/>
    <property type="match status" value="1"/>
</dbReference>
<keyword evidence="8" id="KW-1185">Reference proteome</keyword>
<dbReference type="AlphaFoldDB" id="A0A8E2JJU2"/>
<keyword evidence="2" id="KW-0479">Metal-binding</keyword>
<evidence type="ECO:0000313" key="8">
    <source>
        <dbReference type="Proteomes" id="UP000250266"/>
    </source>
</evidence>
<protein>
    <submittedName>
        <fullName evidence="7">Putative 2,4-dichlorophenoxyacetate alpha-ketoglutarate dioxygenase</fullName>
    </submittedName>
</protein>
<dbReference type="Gene3D" id="3.60.130.10">
    <property type="entry name" value="Clavaminate synthase-like"/>
    <property type="match status" value="1"/>
</dbReference>
<organism evidence="7 8">
    <name type="scientific">Lepidopterella palustris CBS 459.81</name>
    <dbReference type="NCBI Taxonomy" id="1314670"/>
    <lineage>
        <taxon>Eukaryota</taxon>
        <taxon>Fungi</taxon>
        <taxon>Dikarya</taxon>
        <taxon>Ascomycota</taxon>
        <taxon>Pezizomycotina</taxon>
        <taxon>Dothideomycetes</taxon>
        <taxon>Pleosporomycetidae</taxon>
        <taxon>Mytilinidiales</taxon>
        <taxon>Argynnaceae</taxon>
        <taxon>Lepidopterella</taxon>
    </lineage>
</organism>
<keyword evidence="3 7" id="KW-0223">Dioxygenase</keyword>
<dbReference type="Proteomes" id="UP000250266">
    <property type="component" value="Unassembled WGS sequence"/>
</dbReference>
<dbReference type="GO" id="GO:0046872">
    <property type="term" value="F:metal ion binding"/>
    <property type="evidence" value="ECO:0007669"/>
    <property type="project" value="UniProtKB-KW"/>
</dbReference>
<dbReference type="InterPro" id="IPR042098">
    <property type="entry name" value="TauD-like_sf"/>
</dbReference>